<feature type="transmembrane region" description="Helical" evidence="1">
    <location>
        <begin position="77"/>
        <end position="96"/>
    </location>
</feature>
<reference evidence="2" key="2">
    <citation type="submission" date="2023-01" db="EMBL/GenBank/DDBJ databases">
        <authorList>
            <person name="Sun Q."/>
            <person name="Evtushenko L."/>
        </authorList>
    </citation>
    <scope>NUCLEOTIDE SEQUENCE</scope>
    <source>
        <strain evidence="2">VKM B-1499</strain>
    </source>
</reference>
<comment type="caution">
    <text evidence="2">The sequence shown here is derived from an EMBL/GenBank/DDBJ whole genome shotgun (WGS) entry which is preliminary data.</text>
</comment>
<feature type="transmembrane region" description="Helical" evidence="1">
    <location>
        <begin position="53"/>
        <end position="71"/>
    </location>
</feature>
<dbReference type="Proteomes" id="UP001143509">
    <property type="component" value="Unassembled WGS sequence"/>
</dbReference>
<dbReference type="EMBL" id="BSFD01000011">
    <property type="protein sequence ID" value="GLK50383.1"/>
    <property type="molecule type" value="Genomic_DNA"/>
</dbReference>
<keyword evidence="1" id="KW-0472">Membrane</keyword>
<evidence type="ECO:0000313" key="3">
    <source>
        <dbReference type="Proteomes" id="UP001143509"/>
    </source>
</evidence>
<evidence type="ECO:0000313" key="2">
    <source>
        <dbReference type="EMBL" id="GLK50383.1"/>
    </source>
</evidence>
<evidence type="ECO:0000256" key="1">
    <source>
        <dbReference type="SAM" id="Phobius"/>
    </source>
</evidence>
<feature type="transmembrane region" description="Helical" evidence="1">
    <location>
        <begin position="108"/>
        <end position="127"/>
    </location>
</feature>
<keyword evidence="3" id="KW-1185">Reference proteome</keyword>
<proteinExistence type="predicted"/>
<name>A0ABQ5THS8_9CAUL</name>
<gene>
    <name evidence="2" type="ORF">GCM10017620_33570</name>
</gene>
<keyword evidence="1" id="KW-1133">Transmembrane helix</keyword>
<protein>
    <submittedName>
        <fullName evidence="2">Uncharacterized protein</fullName>
    </submittedName>
</protein>
<organism evidence="2 3">
    <name type="scientific">Brevundimonas intermedia</name>
    <dbReference type="NCBI Taxonomy" id="74315"/>
    <lineage>
        <taxon>Bacteria</taxon>
        <taxon>Pseudomonadati</taxon>
        <taxon>Pseudomonadota</taxon>
        <taxon>Alphaproteobacteria</taxon>
        <taxon>Caulobacterales</taxon>
        <taxon>Caulobacteraceae</taxon>
        <taxon>Brevundimonas</taxon>
    </lineage>
</organism>
<reference evidence="2" key="1">
    <citation type="journal article" date="2014" name="Int. J. Syst. Evol. Microbiol.">
        <title>Complete genome of a new Firmicutes species belonging to the dominant human colonic microbiota ('Ruminococcus bicirculans') reveals two chromosomes and a selective capacity to utilize plant glucans.</title>
        <authorList>
            <consortium name="NISC Comparative Sequencing Program"/>
            <person name="Wegmann U."/>
            <person name="Louis P."/>
            <person name="Goesmann A."/>
            <person name="Henrissat B."/>
            <person name="Duncan S.H."/>
            <person name="Flint H.J."/>
        </authorList>
    </citation>
    <scope>NUCLEOTIDE SEQUENCE</scope>
    <source>
        <strain evidence="2">VKM B-1499</strain>
    </source>
</reference>
<dbReference type="RefSeq" id="WP_271166519.1">
    <property type="nucleotide sequence ID" value="NZ_BSFD01000011.1"/>
</dbReference>
<sequence length="134" mass="14939">MSPIYLFTLCLFLLTAALAFWRGGLWEKAAAVVLGLAWAVTELGSFDYRNAPWAAIAADSAVFLFLLYAALQSGRRWTQAAAGFQFLVLATHYVFATNRALEQWAYVTAYYVWNIALIASLLGGVLWRPRQPTL</sequence>
<accession>A0ABQ5THS8</accession>
<keyword evidence="1" id="KW-0812">Transmembrane</keyword>
<feature type="transmembrane region" description="Helical" evidence="1">
    <location>
        <begin position="29"/>
        <end position="46"/>
    </location>
</feature>